<sequence length="341" mass="37644">MPKKITLFASLSLLAALAACQNQEWVFPDYAYQATYFAYQSPVRTITLGEDIFDTSLDNEHKCKIMATTGGVYDNKNDVVIDIDLDNSLVAGLQFKEDGSAIRAMPATHFELLSDQIVIPKGEMTGGVEVQLTDAFFADPLALKNTYVIPLRMSDVTNADSILSGTPLVAEPRRGVTADWSVQPKDYILYAVKYVNPWHGFYLRRGQDLIEREGGETNTVVRHAAYVEYDEVNALVTQGLNEVSFPLVFKDAEGYNVDCTLTLTFEGDGNCTVSSAVENVTATGRGTFVKRGEKNSWGEKDRDALYLSYEIEAGALYVTATDTLVLRDRGVAFETFTPIAE</sequence>
<name>A0A1G9HMG4_9BACT</name>
<dbReference type="STRING" id="1075417.SAMN05421823_104471"/>
<accession>A0A1G9HMG4</accession>
<evidence type="ECO:0000313" key="5">
    <source>
        <dbReference type="Proteomes" id="UP000198510"/>
    </source>
</evidence>
<dbReference type="AlphaFoldDB" id="A0A1G9HMG4"/>
<feature type="chain" id="PRO_5011781720" description="DUF1735 domain-containing protein" evidence="1">
    <location>
        <begin position="19"/>
        <end position="341"/>
    </location>
</feature>
<evidence type="ECO:0000259" key="2">
    <source>
        <dbReference type="Pfam" id="PF08522"/>
    </source>
</evidence>
<dbReference type="Gene3D" id="2.60.40.1740">
    <property type="entry name" value="hypothetical protein (bacova_03559)"/>
    <property type="match status" value="1"/>
</dbReference>
<dbReference type="RefSeq" id="WP_089682599.1">
    <property type="nucleotide sequence ID" value="NZ_FNFO01000004.1"/>
</dbReference>
<dbReference type="Pfam" id="PF18620">
    <property type="entry name" value="DUF5627"/>
    <property type="match status" value="1"/>
</dbReference>
<evidence type="ECO:0000256" key="1">
    <source>
        <dbReference type="SAM" id="SignalP"/>
    </source>
</evidence>
<reference evidence="4 5" key="1">
    <citation type="submission" date="2016-10" db="EMBL/GenBank/DDBJ databases">
        <authorList>
            <person name="de Groot N.N."/>
        </authorList>
    </citation>
    <scope>NUCLEOTIDE SEQUENCE [LARGE SCALE GENOMIC DNA]</scope>
    <source>
        <strain evidence="4 5">DSM 25186</strain>
    </source>
</reference>
<proteinExistence type="predicted"/>
<evidence type="ECO:0000313" key="4">
    <source>
        <dbReference type="EMBL" id="SDL13703.1"/>
    </source>
</evidence>
<protein>
    <recommendedName>
        <fullName evidence="6">DUF1735 domain-containing protein</fullName>
    </recommendedName>
</protein>
<feature type="domain" description="DUF5627" evidence="3">
    <location>
        <begin position="197"/>
        <end position="330"/>
    </location>
</feature>
<keyword evidence="5" id="KW-1185">Reference proteome</keyword>
<dbReference type="Gene3D" id="2.40.128.420">
    <property type="match status" value="1"/>
</dbReference>
<feature type="domain" description="BT-3987-like N-terminal" evidence="2">
    <location>
        <begin position="35"/>
        <end position="159"/>
    </location>
</feature>
<keyword evidence="1" id="KW-0732">Signal</keyword>
<dbReference type="InterPro" id="IPR040580">
    <property type="entry name" value="DUF5627"/>
</dbReference>
<dbReference type="EMBL" id="FNFO01000004">
    <property type="protein sequence ID" value="SDL13703.1"/>
    <property type="molecule type" value="Genomic_DNA"/>
</dbReference>
<dbReference type="Pfam" id="PF08522">
    <property type="entry name" value="BT_3987-like_N"/>
    <property type="match status" value="1"/>
</dbReference>
<dbReference type="Proteomes" id="UP000198510">
    <property type="component" value="Unassembled WGS sequence"/>
</dbReference>
<organism evidence="4 5">
    <name type="scientific">Catalinimonas alkaloidigena</name>
    <dbReference type="NCBI Taxonomy" id="1075417"/>
    <lineage>
        <taxon>Bacteria</taxon>
        <taxon>Pseudomonadati</taxon>
        <taxon>Bacteroidota</taxon>
        <taxon>Cytophagia</taxon>
        <taxon>Cytophagales</taxon>
        <taxon>Catalimonadaceae</taxon>
        <taxon>Catalinimonas</taxon>
    </lineage>
</organism>
<dbReference type="OrthoDB" id="1041979at2"/>
<dbReference type="InterPro" id="IPR013728">
    <property type="entry name" value="BT_3987-like_N"/>
</dbReference>
<dbReference type="PROSITE" id="PS51257">
    <property type="entry name" value="PROKAR_LIPOPROTEIN"/>
    <property type="match status" value="1"/>
</dbReference>
<gene>
    <name evidence="4" type="ORF">SAMN05421823_104471</name>
</gene>
<evidence type="ECO:0000259" key="3">
    <source>
        <dbReference type="Pfam" id="PF18620"/>
    </source>
</evidence>
<evidence type="ECO:0008006" key="6">
    <source>
        <dbReference type="Google" id="ProtNLM"/>
    </source>
</evidence>
<feature type="signal peptide" evidence="1">
    <location>
        <begin position="1"/>
        <end position="18"/>
    </location>
</feature>